<dbReference type="PROSITE" id="PS00329">
    <property type="entry name" value="HSP70_2"/>
    <property type="match status" value="1"/>
</dbReference>
<dbReference type="Pfam" id="PF00012">
    <property type="entry name" value="HSP70"/>
    <property type="match status" value="1"/>
</dbReference>
<dbReference type="InterPro" id="IPR013126">
    <property type="entry name" value="Hsp_70_fam"/>
</dbReference>
<sequence>VGVGIDLGTSTLSVAIYKDSKLDIIEYNGLLATPSYVAFTDNGVLFGESALSQLTDNPNNTIYGVKRLIGRKFEEIQQEMNNWPFAITKKGGKPVFVIDYKGQTKTLTPEQMLAMQLAELKNAADYAAETSTRKVVIGVPANYTNAQRQATLDAAVLAGFKASLISEPAAAILHYGYEEQIKTNMEVLVFDMGGGTIDLSVITKEFREAPFKVIATAGHTDLGGIDFTNRLVEHFAAEIKRQQLGDLTSDSKAFCLLREACEQAKKDLSSSTTASMTIHSLFDGIDFTMTITREEFDDLCSGLLDEIKQLVDKCLEYDIYARKVKVRQVILVGGSTRIPKIREMLTDFFSMEILEGGSNAVACGAAIEAGMRAGCKELTLLKVDVIPQPIRMK</sequence>
<keyword evidence="3" id="KW-0067">ATP-binding</keyword>
<dbReference type="CDD" id="cd24028">
    <property type="entry name" value="ASKHA_NBD_HSP70_HSPA1-like"/>
    <property type="match status" value="1"/>
</dbReference>
<organism evidence="4 5">
    <name type="scientific">Pristionchus fissidentatus</name>
    <dbReference type="NCBI Taxonomy" id="1538716"/>
    <lineage>
        <taxon>Eukaryota</taxon>
        <taxon>Metazoa</taxon>
        <taxon>Ecdysozoa</taxon>
        <taxon>Nematoda</taxon>
        <taxon>Chromadorea</taxon>
        <taxon>Rhabditida</taxon>
        <taxon>Rhabditina</taxon>
        <taxon>Diplogasteromorpha</taxon>
        <taxon>Diplogasteroidea</taxon>
        <taxon>Neodiplogasteridae</taxon>
        <taxon>Pristionchus</taxon>
    </lineage>
</organism>
<evidence type="ECO:0000256" key="3">
    <source>
        <dbReference type="ARBA" id="ARBA00022840"/>
    </source>
</evidence>
<dbReference type="EMBL" id="BTSY01000003">
    <property type="protein sequence ID" value="GMT17974.1"/>
    <property type="molecule type" value="Genomic_DNA"/>
</dbReference>
<dbReference type="Proteomes" id="UP001432322">
    <property type="component" value="Unassembled WGS sequence"/>
</dbReference>
<comment type="caution">
    <text evidence="4">The sequence shown here is derived from an EMBL/GenBank/DDBJ whole genome shotgun (WGS) entry which is preliminary data.</text>
</comment>
<dbReference type="GO" id="GO:0140662">
    <property type="term" value="F:ATP-dependent protein folding chaperone"/>
    <property type="evidence" value="ECO:0007669"/>
    <property type="project" value="InterPro"/>
</dbReference>
<feature type="non-terminal residue" evidence="4">
    <location>
        <position position="393"/>
    </location>
</feature>
<dbReference type="FunFam" id="3.90.640.10:FF:000010">
    <property type="entry name" value="heat shock 70 kDa protein 14"/>
    <property type="match status" value="1"/>
</dbReference>
<dbReference type="PROSITE" id="PS01036">
    <property type="entry name" value="HSP70_3"/>
    <property type="match status" value="1"/>
</dbReference>
<dbReference type="AlphaFoldDB" id="A0AAV5VEY5"/>
<dbReference type="InterPro" id="IPR018181">
    <property type="entry name" value="Heat_shock_70_CS"/>
</dbReference>
<gene>
    <name evidence="4" type="ORF">PFISCL1PPCAC_9271</name>
</gene>
<evidence type="ECO:0000256" key="2">
    <source>
        <dbReference type="ARBA" id="ARBA00022741"/>
    </source>
</evidence>
<comment type="similarity">
    <text evidence="1">Belongs to the heat shock protein 70 family.</text>
</comment>
<keyword evidence="5" id="KW-1185">Reference proteome</keyword>
<dbReference type="InterPro" id="IPR043129">
    <property type="entry name" value="ATPase_NBD"/>
</dbReference>
<dbReference type="FunFam" id="3.30.30.30:FF:000003">
    <property type="entry name" value="Heat shock protein 9"/>
    <property type="match status" value="1"/>
</dbReference>
<evidence type="ECO:0000313" key="5">
    <source>
        <dbReference type="Proteomes" id="UP001432322"/>
    </source>
</evidence>
<feature type="non-terminal residue" evidence="4">
    <location>
        <position position="1"/>
    </location>
</feature>
<dbReference type="Gene3D" id="3.90.640.10">
    <property type="entry name" value="Actin, Chain A, domain 4"/>
    <property type="match status" value="1"/>
</dbReference>
<dbReference type="PRINTS" id="PR00301">
    <property type="entry name" value="HEATSHOCK70"/>
</dbReference>
<dbReference type="Gene3D" id="3.30.30.30">
    <property type="match status" value="1"/>
</dbReference>
<dbReference type="GO" id="GO:0006950">
    <property type="term" value="P:response to stress"/>
    <property type="evidence" value="ECO:0007669"/>
    <property type="project" value="UniProtKB-ARBA"/>
</dbReference>
<dbReference type="GO" id="GO:0005524">
    <property type="term" value="F:ATP binding"/>
    <property type="evidence" value="ECO:0007669"/>
    <property type="project" value="UniProtKB-KW"/>
</dbReference>
<proteinExistence type="inferred from homology"/>
<evidence type="ECO:0008006" key="6">
    <source>
        <dbReference type="Google" id="ProtNLM"/>
    </source>
</evidence>
<reference evidence="4" key="1">
    <citation type="submission" date="2023-10" db="EMBL/GenBank/DDBJ databases">
        <title>Genome assembly of Pristionchus species.</title>
        <authorList>
            <person name="Yoshida K."/>
            <person name="Sommer R.J."/>
        </authorList>
    </citation>
    <scope>NUCLEOTIDE SEQUENCE</scope>
    <source>
        <strain evidence="4">RS5133</strain>
    </source>
</reference>
<evidence type="ECO:0000313" key="4">
    <source>
        <dbReference type="EMBL" id="GMT17974.1"/>
    </source>
</evidence>
<name>A0AAV5VEY5_9BILA</name>
<accession>A0AAV5VEY5</accession>
<dbReference type="SUPFAM" id="SSF53067">
    <property type="entry name" value="Actin-like ATPase domain"/>
    <property type="match status" value="2"/>
</dbReference>
<dbReference type="PANTHER" id="PTHR19375">
    <property type="entry name" value="HEAT SHOCK PROTEIN 70KDA"/>
    <property type="match status" value="1"/>
</dbReference>
<keyword evidence="2" id="KW-0547">Nucleotide-binding</keyword>
<evidence type="ECO:0000256" key="1">
    <source>
        <dbReference type="ARBA" id="ARBA00007381"/>
    </source>
</evidence>
<dbReference type="Gene3D" id="3.30.420.40">
    <property type="match status" value="2"/>
</dbReference>
<protein>
    <recommendedName>
        <fullName evidence="6">Heat shock protein 70</fullName>
    </recommendedName>
</protein>